<name>A0ABQ6MBW6_9STRA</name>
<dbReference type="Proteomes" id="UP001165060">
    <property type="component" value="Unassembled WGS sequence"/>
</dbReference>
<keyword evidence="9" id="KW-0694">RNA-binding</keyword>
<evidence type="ECO:0000256" key="4">
    <source>
        <dbReference type="ARBA" id="ARBA00007037"/>
    </source>
</evidence>
<evidence type="ECO:0000256" key="7">
    <source>
        <dbReference type="ARBA" id="ARBA00022555"/>
    </source>
</evidence>
<keyword evidence="10" id="KW-0663">Pyridoxal phosphate</keyword>
<dbReference type="InterPro" id="IPR015421">
    <property type="entry name" value="PyrdxlP-dep_Trfase_major"/>
</dbReference>
<keyword evidence="7" id="KW-0820">tRNA-binding</keyword>
<evidence type="ECO:0000256" key="6">
    <source>
        <dbReference type="ARBA" id="ARBA00021963"/>
    </source>
</evidence>
<proteinExistence type="inferred from homology"/>
<dbReference type="PANTHER" id="PTHR12944:SF2">
    <property type="entry name" value="O-PHOSPHOSERYL-TRNA(SEC) SELENIUM TRANSFERASE"/>
    <property type="match status" value="1"/>
</dbReference>
<evidence type="ECO:0000256" key="11">
    <source>
        <dbReference type="ARBA" id="ARBA00022917"/>
    </source>
</evidence>
<comment type="function">
    <text evidence="2">Converts O-phosphoseryl-tRNA(Sec) to selenocysteinyl-tRNA(Sec) required for selenoprotein biosynthesis.</text>
</comment>
<evidence type="ECO:0000256" key="2">
    <source>
        <dbReference type="ARBA" id="ARBA00002552"/>
    </source>
</evidence>
<keyword evidence="8" id="KW-0808">Transferase</keyword>
<keyword evidence="11" id="KW-0648">Protein biosynthesis</keyword>
<dbReference type="EMBL" id="BRYB01005347">
    <property type="protein sequence ID" value="GMI23371.1"/>
    <property type="molecule type" value="Genomic_DNA"/>
</dbReference>
<evidence type="ECO:0000256" key="1">
    <source>
        <dbReference type="ARBA" id="ARBA00001933"/>
    </source>
</evidence>
<dbReference type="InterPro" id="IPR008829">
    <property type="entry name" value="SepSecS/SepCysS"/>
</dbReference>
<evidence type="ECO:0000256" key="8">
    <source>
        <dbReference type="ARBA" id="ARBA00022679"/>
    </source>
</evidence>
<evidence type="ECO:0000256" key="15">
    <source>
        <dbReference type="ARBA" id="ARBA00032693"/>
    </source>
</evidence>
<reference evidence="17 18" key="1">
    <citation type="journal article" date="2023" name="Commun. Biol.">
        <title>Genome analysis of Parmales, the sister group of diatoms, reveals the evolutionary specialization of diatoms from phago-mixotrophs to photoautotrophs.</title>
        <authorList>
            <person name="Ban H."/>
            <person name="Sato S."/>
            <person name="Yoshikawa S."/>
            <person name="Yamada K."/>
            <person name="Nakamura Y."/>
            <person name="Ichinomiya M."/>
            <person name="Sato N."/>
            <person name="Blanc-Mathieu R."/>
            <person name="Endo H."/>
            <person name="Kuwata A."/>
            <person name="Ogata H."/>
        </authorList>
    </citation>
    <scope>NUCLEOTIDE SEQUENCE [LARGE SCALE GENOMIC DNA]</scope>
</reference>
<evidence type="ECO:0000313" key="17">
    <source>
        <dbReference type="EMBL" id="GMI23371.1"/>
    </source>
</evidence>
<dbReference type="InterPro" id="IPR019872">
    <property type="entry name" value="Sec-tRNA_Se_transferase"/>
</dbReference>
<comment type="caution">
    <text evidence="17">The sequence shown here is derived from an EMBL/GenBank/DDBJ whole genome shotgun (WGS) entry which is preliminary data.</text>
</comment>
<comment type="pathway">
    <text evidence="3">Aminoacyl-tRNA biosynthesis; selenocysteinyl-tRNA(Sec) biosynthesis; selenocysteinyl-tRNA(Sec) from L-seryl-tRNA(Sec) (archaeal/eukaryal route): step 2/2.</text>
</comment>
<evidence type="ECO:0000256" key="5">
    <source>
        <dbReference type="ARBA" id="ARBA00012464"/>
    </source>
</evidence>
<evidence type="ECO:0000256" key="10">
    <source>
        <dbReference type="ARBA" id="ARBA00022898"/>
    </source>
</evidence>
<evidence type="ECO:0000256" key="9">
    <source>
        <dbReference type="ARBA" id="ARBA00022884"/>
    </source>
</evidence>
<sequence length="140" mass="15410">MLSSLLSQRSLPPRGFSPLQIQHLLSELTLLDTNNCPSNLGVGEREGRVFSSLLSQRFAAHGIGRSGDLLELQPKAAGTSIMIQITYLCLQSLLRKEAGLDFVKSAKNVIVLPVCTGKSMEHALLWLTREKLKRERAAQV</sequence>
<comment type="cofactor">
    <cofactor evidence="1">
        <name>pyridoxal 5'-phosphate</name>
        <dbReference type="ChEBI" id="CHEBI:597326"/>
    </cofactor>
</comment>
<dbReference type="PANTHER" id="PTHR12944">
    <property type="entry name" value="SOLUBLE LIVER ANTIGEN/LIVER PANCREAS ANTIGEN"/>
    <property type="match status" value="1"/>
</dbReference>
<accession>A0ABQ6MBW6</accession>
<comment type="similarity">
    <text evidence="4">Belongs to the SepSecS family.</text>
</comment>
<dbReference type="EC" id="2.9.1.2" evidence="5"/>
<feature type="non-terminal residue" evidence="17">
    <location>
        <position position="140"/>
    </location>
</feature>
<evidence type="ECO:0000256" key="3">
    <source>
        <dbReference type="ARBA" id="ARBA00004822"/>
    </source>
</evidence>
<evidence type="ECO:0000256" key="16">
    <source>
        <dbReference type="ARBA" id="ARBA00048808"/>
    </source>
</evidence>
<comment type="catalytic activity">
    <reaction evidence="16">
        <text>O-phospho-L-seryl-tRNA(Sec) + selenophosphate + H2O = L-selenocysteinyl-tRNA(Sec) + 2 phosphate</text>
        <dbReference type="Rhea" id="RHEA:25041"/>
        <dbReference type="Rhea" id="RHEA-COMP:9743"/>
        <dbReference type="Rhea" id="RHEA-COMP:9947"/>
        <dbReference type="ChEBI" id="CHEBI:15377"/>
        <dbReference type="ChEBI" id="CHEBI:16144"/>
        <dbReference type="ChEBI" id="CHEBI:43474"/>
        <dbReference type="ChEBI" id="CHEBI:78551"/>
        <dbReference type="ChEBI" id="CHEBI:78573"/>
        <dbReference type="EC" id="2.9.1.2"/>
    </reaction>
</comment>
<organism evidence="17 18">
    <name type="scientific">Tetraparma gracilis</name>
    <dbReference type="NCBI Taxonomy" id="2962635"/>
    <lineage>
        <taxon>Eukaryota</taxon>
        <taxon>Sar</taxon>
        <taxon>Stramenopiles</taxon>
        <taxon>Ochrophyta</taxon>
        <taxon>Bolidophyceae</taxon>
        <taxon>Parmales</taxon>
        <taxon>Triparmaceae</taxon>
        <taxon>Tetraparma</taxon>
    </lineage>
</organism>
<evidence type="ECO:0000313" key="18">
    <source>
        <dbReference type="Proteomes" id="UP001165060"/>
    </source>
</evidence>
<evidence type="ECO:0000256" key="14">
    <source>
        <dbReference type="ARBA" id="ARBA00032048"/>
    </source>
</evidence>
<dbReference type="Gene3D" id="1.10.10.2160">
    <property type="match status" value="1"/>
</dbReference>
<evidence type="ECO:0000256" key="13">
    <source>
        <dbReference type="ARBA" id="ARBA00030669"/>
    </source>
</evidence>
<keyword evidence="18" id="KW-1185">Reference proteome</keyword>
<dbReference type="Pfam" id="PF05889">
    <property type="entry name" value="SepSecS"/>
    <property type="match status" value="1"/>
</dbReference>
<dbReference type="InterPro" id="IPR015424">
    <property type="entry name" value="PyrdxlP-dep_Trfase"/>
</dbReference>
<dbReference type="Gene3D" id="3.40.640.10">
    <property type="entry name" value="Type I PLP-dependent aspartate aminotransferase-like (Major domain)"/>
    <property type="match status" value="1"/>
</dbReference>
<keyword evidence="12" id="KW-0711">Selenium</keyword>
<evidence type="ECO:0000256" key="12">
    <source>
        <dbReference type="ARBA" id="ARBA00023266"/>
    </source>
</evidence>
<gene>
    <name evidence="17" type="ORF">TeGR_g5274</name>
</gene>
<dbReference type="SUPFAM" id="SSF53383">
    <property type="entry name" value="PLP-dependent transferases"/>
    <property type="match status" value="1"/>
</dbReference>
<protein>
    <recommendedName>
        <fullName evidence="6">O-phosphoseryl-tRNA(Sec) selenium transferase</fullName>
        <ecNumber evidence="5">2.9.1.2</ecNumber>
    </recommendedName>
    <alternativeName>
        <fullName evidence="13">Selenocysteine synthase</fullName>
    </alternativeName>
    <alternativeName>
        <fullName evidence="14">Selenocysteinyl-tRNA(Sec) synthase</fullName>
    </alternativeName>
    <alternativeName>
        <fullName evidence="15">Sep-tRNA:Sec-tRNA synthase</fullName>
    </alternativeName>
</protein>